<protein>
    <submittedName>
        <fullName evidence="5">Primosomal protein N</fullName>
    </submittedName>
</protein>
<dbReference type="Pfam" id="PF17764">
    <property type="entry name" value="PriA_3primeBD"/>
    <property type="match status" value="1"/>
</dbReference>
<dbReference type="GO" id="GO:0006302">
    <property type="term" value="P:double-strand break repair"/>
    <property type="evidence" value="ECO:0007669"/>
    <property type="project" value="TreeGrafter"/>
</dbReference>
<organism evidence="5 6">
    <name type="scientific">Candidatus Curtissbacteria bacterium GW2011_GWA1_40_16</name>
    <dbReference type="NCBI Taxonomy" id="1618405"/>
    <lineage>
        <taxon>Bacteria</taxon>
        <taxon>Candidatus Curtissiibacteriota</taxon>
    </lineage>
</organism>
<evidence type="ECO:0000256" key="3">
    <source>
        <dbReference type="ARBA" id="ARBA00023125"/>
    </source>
</evidence>
<keyword evidence="1" id="KW-0547">Nucleotide-binding</keyword>
<comment type="caution">
    <text evidence="5">The sequence shown here is derived from an EMBL/GenBank/DDBJ whole genome shotgun (WGS) entry which is preliminary data.</text>
</comment>
<name>A0A0G0RFL1_9BACT</name>
<sequence>MYADVVVLTYQSPEIDSYTYLIPKELEKEIKIGQLVEVPFGKRNPLGIVVNTSREIRNSKFEIRNLKEINSIKLDKPILLPYQITLLKWMSAYYLAPMVNCLNTILPELPRKLLMVNGSWKKENITTNYELSTMNQHLILIPSINRIPETLAKFPKAKNYVVYHNELKPAEKFEAWLKILSGQIDYIFGSRSAIFTPCPSLKEIVIYNEHDGAFKDERSPYFDTLTVAQKISNLTGAQLKIVDPAPKIATYFQLKNHIKIQNFAQKTTIVNMQNERQSARYSPVSFDLEEEIEDTLDEKGSIFLFLNKKKESGHLFCKSCKTAEFLQNHPNLCPNCSSPDIFWNVLNIESLALEVKKLFPKTKVNIISSISPLSQSIRRQIDIGTAYSLYAPLLKRYDLVAHIQTDSLANITDFNSQEKLYQQIISLKKLLATGGKLFLQTYNVDSNVANFAAAGNYQSFFDSELSQRKLLFYPPYGVLCKLTLKGKDKDKTFKDAERLAANLRSKAKDPQLEILGAYQLLFWQKNPTYNIILKYKLKSFDLAQRDTAIAKIKNLIGPLPKGWQKIVDPSSIN</sequence>
<dbReference type="Proteomes" id="UP000034531">
    <property type="component" value="Unassembled WGS sequence"/>
</dbReference>
<keyword evidence="2" id="KW-0067">ATP-binding</keyword>
<dbReference type="GO" id="GO:0005524">
    <property type="term" value="F:ATP binding"/>
    <property type="evidence" value="ECO:0007669"/>
    <property type="project" value="UniProtKB-KW"/>
</dbReference>
<evidence type="ECO:0000313" key="6">
    <source>
        <dbReference type="Proteomes" id="UP000034531"/>
    </source>
</evidence>
<dbReference type="AlphaFoldDB" id="A0A0G0RFL1"/>
<dbReference type="GO" id="GO:0043138">
    <property type="term" value="F:3'-5' DNA helicase activity"/>
    <property type="evidence" value="ECO:0007669"/>
    <property type="project" value="TreeGrafter"/>
</dbReference>
<evidence type="ECO:0000256" key="1">
    <source>
        <dbReference type="ARBA" id="ARBA00022741"/>
    </source>
</evidence>
<dbReference type="InterPro" id="IPR042115">
    <property type="entry name" value="PriA_3primeBD_sf"/>
</dbReference>
<dbReference type="PANTHER" id="PTHR30580">
    <property type="entry name" value="PRIMOSOMAL PROTEIN N"/>
    <property type="match status" value="1"/>
</dbReference>
<gene>
    <name evidence="5" type="ORF">UT84_C0002G0089</name>
</gene>
<dbReference type="InterPro" id="IPR027417">
    <property type="entry name" value="P-loop_NTPase"/>
</dbReference>
<dbReference type="Gene3D" id="3.40.1440.60">
    <property type="entry name" value="PriA, 3(prime) DNA-binding domain"/>
    <property type="match status" value="1"/>
</dbReference>
<proteinExistence type="predicted"/>
<keyword evidence="3" id="KW-0238">DNA-binding</keyword>
<dbReference type="InterPro" id="IPR041222">
    <property type="entry name" value="PriA_3primeBD"/>
</dbReference>
<dbReference type="GO" id="GO:0006270">
    <property type="term" value="P:DNA replication initiation"/>
    <property type="evidence" value="ECO:0007669"/>
    <property type="project" value="TreeGrafter"/>
</dbReference>
<dbReference type="GO" id="GO:0006310">
    <property type="term" value="P:DNA recombination"/>
    <property type="evidence" value="ECO:0007669"/>
    <property type="project" value="TreeGrafter"/>
</dbReference>
<evidence type="ECO:0000256" key="2">
    <source>
        <dbReference type="ARBA" id="ARBA00022840"/>
    </source>
</evidence>
<dbReference type="GO" id="GO:0003677">
    <property type="term" value="F:DNA binding"/>
    <property type="evidence" value="ECO:0007669"/>
    <property type="project" value="UniProtKB-KW"/>
</dbReference>
<reference evidence="5 6" key="1">
    <citation type="journal article" date="2015" name="Nature">
        <title>rRNA introns, odd ribosomes, and small enigmatic genomes across a large radiation of phyla.</title>
        <authorList>
            <person name="Brown C.T."/>
            <person name="Hug L.A."/>
            <person name="Thomas B.C."/>
            <person name="Sharon I."/>
            <person name="Castelle C.J."/>
            <person name="Singh A."/>
            <person name="Wilkins M.J."/>
            <person name="Williams K.H."/>
            <person name="Banfield J.F."/>
        </authorList>
    </citation>
    <scope>NUCLEOTIDE SEQUENCE [LARGE SCALE GENOMIC DNA]</scope>
</reference>
<evidence type="ECO:0000313" key="5">
    <source>
        <dbReference type="EMBL" id="KKR51228.1"/>
    </source>
</evidence>
<feature type="domain" description="Primosomal protein N' 3' DNA-binding" evidence="4">
    <location>
        <begin position="16"/>
        <end position="107"/>
    </location>
</feature>
<dbReference type="EMBL" id="LBYI01000002">
    <property type="protein sequence ID" value="KKR51228.1"/>
    <property type="molecule type" value="Genomic_DNA"/>
</dbReference>
<dbReference type="PANTHER" id="PTHR30580:SF0">
    <property type="entry name" value="PRIMOSOMAL PROTEIN N"/>
    <property type="match status" value="1"/>
</dbReference>
<evidence type="ECO:0000259" key="4">
    <source>
        <dbReference type="Pfam" id="PF17764"/>
    </source>
</evidence>
<dbReference type="Gene3D" id="3.40.50.300">
    <property type="entry name" value="P-loop containing nucleotide triphosphate hydrolases"/>
    <property type="match status" value="1"/>
</dbReference>
<accession>A0A0G0RFL1</accession>